<dbReference type="EMBL" id="JAHQIW010005746">
    <property type="protein sequence ID" value="KAJ1367012.1"/>
    <property type="molecule type" value="Genomic_DNA"/>
</dbReference>
<proteinExistence type="predicted"/>
<feature type="compositionally biased region" description="Polar residues" evidence="1">
    <location>
        <begin position="122"/>
        <end position="134"/>
    </location>
</feature>
<sequence length="298" mass="33378">MKGTVRPAMLRDTAHCYDIRTIRPAMLSDTESSELLCETSGYGCCDDPLLSPLTESEYSVISEVSTRADRTRSDVLEGFNAENNFEGYLRPLHRTTRASLSDDLYGEMEHIYEELDNYQSKTIDTPEESISSPTLKKDDISEDSDYAIMDLEEKTNETSDEVSKRDDEDLVYDDVQSRIRQETASSVPRSPIRIRKAHPDGLVFPKITSIVSILPNVPEEFELLPQILNGEDVASTHIPYADESSQISGDQIPLADLMTTRDDSNLAVIKTSTKVTADQHRLVIKGWETLISDSDDSS</sequence>
<protein>
    <submittedName>
        <fullName evidence="2">Uncharacterized protein</fullName>
    </submittedName>
</protein>
<dbReference type="Proteomes" id="UP001196413">
    <property type="component" value="Unassembled WGS sequence"/>
</dbReference>
<gene>
    <name evidence="2" type="ORF">KIN20_027840</name>
</gene>
<dbReference type="AlphaFoldDB" id="A0AAD5WEA1"/>
<feature type="region of interest" description="Disordered" evidence="1">
    <location>
        <begin position="122"/>
        <end position="141"/>
    </location>
</feature>
<comment type="caution">
    <text evidence="2">The sequence shown here is derived from an EMBL/GenBank/DDBJ whole genome shotgun (WGS) entry which is preliminary data.</text>
</comment>
<evidence type="ECO:0000256" key="1">
    <source>
        <dbReference type="SAM" id="MobiDB-lite"/>
    </source>
</evidence>
<organism evidence="2 3">
    <name type="scientific">Parelaphostrongylus tenuis</name>
    <name type="common">Meningeal worm</name>
    <dbReference type="NCBI Taxonomy" id="148309"/>
    <lineage>
        <taxon>Eukaryota</taxon>
        <taxon>Metazoa</taxon>
        <taxon>Ecdysozoa</taxon>
        <taxon>Nematoda</taxon>
        <taxon>Chromadorea</taxon>
        <taxon>Rhabditida</taxon>
        <taxon>Rhabditina</taxon>
        <taxon>Rhabditomorpha</taxon>
        <taxon>Strongyloidea</taxon>
        <taxon>Metastrongylidae</taxon>
        <taxon>Parelaphostrongylus</taxon>
    </lineage>
</organism>
<accession>A0AAD5WEA1</accession>
<name>A0AAD5WEA1_PARTN</name>
<keyword evidence="3" id="KW-1185">Reference proteome</keyword>
<reference evidence="2" key="1">
    <citation type="submission" date="2021-06" db="EMBL/GenBank/DDBJ databases">
        <title>Parelaphostrongylus tenuis whole genome reference sequence.</title>
        <authorList>
            <person name="Garwood T.J."/>
            <person name="Larsen P.A."/>
            <person name="Fountain-Jones N.M."/>
            <person name="Garbe J.R."/>
            <person name="Macchietto M.G."/>
            <person name="Kania S.A."/>
            <person name="Gerhold R.W."/>
            <person name="Richards J.E."/>
            <person name="Wolf T.M."/>
        </authorList>
    </citation>
    <scope>NUCLEOTIDE SEQUENCE</scope>
    <source>
        <strain evidence="2">MNPRO001-30</strain>
        <tissue evidence="2">Meninges</tissue>
    </source>
</reference>
<evidence type="ECO:0000313" key="2">
    <source>
        <dbReference type="EMBL" id="KAJ1367012.1"/>
    </source>
</evidence>
<evidence type="ECO:0000313" key="3">
    <source>
        <dbReference type="Proteomes" id="UP001196413"/>
    </source>
</evidence>